<proteinExistence type="predicted"/>
<keyword evidence="1" id="KW-0812">Transmembrane</keyword>
<dbReference type="Proteomes" id="UP000307841">
    <property type="component" value="Unassembled WGS sequence"/>
</dbReference>
<dbReference type="AlphaFoldDB" id="A0A4U2Y6S8"/>
<evidence type="ECO:0000256" key="1">
    <source>
        <dbReference type="SAM" id="Phobius"/>
    </source>
</evidence>
<evidence type="ECO:0000313" key="3">
    <source>
        <dbReference type="Proteomes" id="UP000307841"/>
    </source>
</evidence>
<feature type="transmembrane region" description="Helical" evidence="1">
    <location>
        <begin position="20"/>
        <end position="37"/>
    </location>
</feature>
<dbReference type="InterPro" id="IPR012338">
    <property type="entry name" value="Beta-lactam/transpept-like"/>
</dbReference>
<dbReference type="SUPFAM" id="SSF56601">
    <property type="entry name" value="beta-lactamase/transpeptidase-like"/>
    <property type="match status" value="1"/>
</dbReference>
<sequence>MANLETAERLSPQSIFEPASVSKAFTAMGIMILSTILKRMYGVDGKSSRGSRDILFEQPYIMP</sequence>
<evidence type="ECO:0000313" key="2">
    <source>
        <dbReference type="EMBL" id="TKI55512.1"/>
    </source>
</evidence>
<dbReference type="OrthoDB" id="9803467at2"/>
<evidence type="ECO:0008006" key="4">
    <source>
        <dbReference type="Google" id="ProtNLM"/>
    </source>
</evidence>
<reference evidence="2 3" key="1">
    <citation type="submission" date="2019-04" db="EMBL/GenBank/DDBJ databases">
        <title>Whole genome sequencing of Brevibacillus sp. TGS2-1.</title>
        <authorList>
            <person name="Choi A."/>
        </authorList>
    </citation>
    <scope>NUCLEOTIDE SEQUENCE [LARGE SCALE GENOMIC DNA]</scope>
    <source>
        <strain evidence="2 3">TGS2-1</strain>
    </source>
</reference>
<organism evidence="2 3">
    <name type="scientific">Brevibacillus antibioticus</name>
    <dbReference type="NCBI Taxonomy" id="2570228"/>
    <lineage>
        <taxon>Bacteria</taxon>
        <taxon>Bacillati</taxon>
        <taxon>Bacillota</taxon>
        <taxon>Bacilli</taxon>
        <taxon>Bacillales</taxon>
        <taxon>Paenibacillaceae</taxon>
        <taxon>Brevibacillus</taxon>
    </lineage>
</organism>
<name>A0A4U2Y6S8_9BACL</name>
<dbReference type="Gene3D" id="3.40.710.10">
    <property type="entry name" value="DD-peptidase/beta-lactamase superfamily"/>
    <property type="match status" value="1"/>
</dbReference>
<comment type="caution">
    <text evidence="2">The sequence shown here is derived from an EMBL/GenBank/DDBJ whole genome shotgun (WGS) entry which is preliminary data.</text>
</comment>
<protein>
    <recommendedName>
        <fullName evidence="4">Beta-lactamase family protein</fullName>
    </recommendedName>
</protein>
<keyword evidence="3" id="KW-1185">Reference proteome</keyword>
<keyword evidence="1" id="KW-1133">Transmembrane helix</keyword>
<dbReference type="RefSeq" id="WP_137028988.1">
    <property type="nucleotide sequence ID" value="NZ_SZNK01000001.1"/>
</dbReference>
<keyword evidence="1" id="KW-0472">Membrane</keyword>
<accession>A0A4U2Y6S8</accession>
<gene>
    <name evidence="2" type="ORF">E8L90_08670</name>
</gene>
<dbReference type="EMBL" id="SZNK01000001">
    <property type="protein sequence ID" value="TKI55512.1"/>
    <property type="molecule type" value="Genomic_DNA"/>
</dbReference>